<sequence length="548" mass="59936">MTCLKLLLVIALAFNVVLCNVTGCYEGVARLLSEDGNFSPRFYDFVSNSAKQGDPVCQFYQGMFYKLGLGVEQSDIASYLNLGFAHRGGNNNASLAIAYQAMNRADDDGSCMETLGYVREAVDDFLTTLSGGIRFIETASSPHISRSDSASSEVKYAHRLKLQADAGDENAMLDYGLFILRGGYVVEADEEAGVEYITRAYRHGDSAAAGLLGNMHLRGAPGIKKSNATAYALYKESADVFDPVGLNGLGMCYRTGVHVAKNLTMAQDLLEAARDSQQLDAWFQLALLFKEVGLTEQSRRHFDVAFSFHHAWATREYADAILEWTGECRAASLILFKAAQFSVLREVENGAFVHYLKDRPAHALLDYLQAAFTGGEVAIDNVESLLATRPGLVEADPIELSLRLRLMQYSAFPAHSRAAVHVSSIYLTHPDVASRVLGLDQDRLFSSAVDILTDAADSEGVVGSEASYHLAALRQSPGHRDPEAATKLVDKMYAHDPDTLLLWAWQRLRLWASGVRVTWGNAAVWSGVLGVVLLSRVLKNGARRDTAL</sequence>
<keyword evidence="4" id="KW-1185">Reference proteome</keyword>
<dbReference type="InterPro" id="IPR006597">
    <property type="entry name" value="Sel1-like"/>
</dbReference>
<dbReference type="Proteomes" id="UP000717585">
    <property type="component" value="Unassembled WGS sequence"/>
</dbReference>
<name>A0A8J6E2E0_9EUKA</name>
<dbReference type="SMART" id="SM00671">
    <property type="entry name" value="SEL1"/>
    <property type="match status" value="4"/>
</dbReference>
<feature type="signal peptide" evidence="2">
    <location>
        <begin position="1"/>
        <end position="19"/>
    </location>
</feature>
<dbReference type="SUPFAM" id="SSF81901">
    <property type="entry name" value="HCP-like"/>
    <property type="match status" value="1"/>
</dbReference>
<feature type="chain" id="PRO_5035209408" evidence="2">
    <location>
        <begin position="20"/>
        <end position="548"/>
    </location>
</feature>
<proteinExistence type="inferred from homology"/>
<accession>A0A8J6E2E0</accession>
<reference evidence="3" key="1">
    <citation type="submission" date="2021-05" db="EMBL/GenBank/DDBJ databases">
        <title>A free-living protist that lacks canonical eukaryotic 1 DNA replication and segregation systems.</title>
        <authorList>
            <person name="Salas-Leiva D.E."/>
            <person name="Tromer E.C."/>
            <person name="Curtis B.A."/>
            <person name="Jerlstrom-Hultqvist J."/>
            <person name="Kolisko M."/>
            <person name="Yi Z."/>
            <person name="Salas-Leiva J.S."/>
            <person name="Gallot-Lavallee L."/>
            <person name="Kops G.J.P.L."/>
            <person name="Archibald J.M."/>
            <person name="Simpson A.G.B."/>
            <person name="Roger A.J."/>
        </authorList>
    </citation>
    <scope>NUCLEOTIDE SEQUENCE</scope>
    <source>
        <strain evidence="3">BICM</strain>
    </source>
</reference>
<dbReference type="OrthoDB" id="27934at2759"/>
<dbReference type="EMBL" id="JAHDYR010000016">
    <property type="protein sequence ID" value="KAG9394211.1"/>
    <property type="molecule type" value="Genomic_DNA"/>
</dbReference>
<gene>
    <name evidence="3" type="ORF">J8273_4313</name>
</gene>
<dbReference type="InterPro" id="IPR011990">
    <property type="entry name" value="TPR-like_helical_dom_sf"/>
</dbReference>
<organism evidence="3 4">
    <name type="scientific">Carpediemonas membranifera</name>
    <dbReference type="NCBI Taxonomy" id="201153"/>
    <lineage>
        <taxon>Eukaryota</taxon>
        <taxon>Metamonada</taxon>
        <taxon>Carpediemonas-like organisms</taxon>
        <taxon>Carpediemonas</taxon>
    </lineage>
</organism>
<protein>
    <submittedName>
        <fullName evidence="3">Protein sel-1</fullName>
    </submittedName>
</protein>
<evidence type="ECO:0000256" key="1">
    <source>
        <dbReference type="ARBA" id="ARBA00038101"/>
    </source>
</evidence>
<dbReference type="PANTHER" id="PTHR11102">
    <property type="entry name" value="SEL-1-LIKE PROTEIN"/>
    <property type="match status" value="1"/>
</dbReference>
<dbReference type="Pfam" id="PF08238">
    <property type="entry name" value="Sel1"/>
    <property type="match status" value="3"/>
</dbReference>
<dbReference type="Gene3D" id="1.25.40.10">
    <property type="entry name" value="Tetratricopeptide repeat domain"/>
    <property type="match status" value="1"/>
</dbReference>
<evidence type="ECO:0000313" key="4">
    <source>
        <dbReference type="Proteomes" id="UP000717585"/>
    </source>
</evidence>
<dbReference type="AlphaFoldDB" id="A0A8J6E2E0"/>
<dbReference type="GO" id="GO:0005789">
    <property type="term" value="C:endoplasmic reticulum membrane"/>
    <property type="evidence" value="ECO:0007669"/>
    <property type="project" value="TreeGrafter"/>
</dbReference>
<comment type="similarity">
    <text evidence="1">Belongs to the sel-1 family.</text>
</comment>
<comment type="caution">
    <text evidence="3">The sequence shown here is derived from an EMBL/GenBank/DDBJ whole genome shotgun (WGS) entry which is preliminary data.</text>
</comment>
<keyword evidence="2" id="KW-0732">Signal</keyword>
<dbReference type="PANTHER" id="PTHR11102:SF147">
    <property type="entry name" value="SEL1L ADAPTOR SUBUNIT OF ERAD E3 UBIQUITIN LIGASE"/>
    <property type="match status" value="1"/>
</dbReference>
<evidence type="ECO:0000256" key="2">
    <source>
        <dbReference type="SAM" id="SignalP"/>
    </source>
</evidence>
<dbReference type="InterPro" id="IPR050767">
    <property type="entry name" value="Sel1_AlgK"/>
</dbReference>
<dbReference type="GO" id="GO:0036503">
    <property type="term" value="P:ERAD pathway"/>
    <property type="evidence" value="ECO:0007669"/>
    <property type="project" value="TreeGrafter"/>
</dbReference>
<evidence type="ECO:0000313" key="3">
    <source>
        <dbReference type="EMBL" id="KAG9394211.1"/>
    </source>
</evidence>